<evidence type="ECO:0000313" key="1">
    <source>
        <dbReference type="EMBL" id="GGA83437.1"/>
    </source>
</evidence>
<keyword evidence="2" id="KW-1185">Reference proteome</keyword>
<sequence length="834" mass="88528">MKALAPGAYTVQVTDNCNTTVTRNFTVTGTYAVPSLAITTQSPGCPNSSDGSITINVTNGRAPLTYSLISPSPVIAGPQANNVFTGLPAGTYTCQVTDSCGNFQTRTVGLSATPSSVSFINASVQYVACDSFAVILTFNISNYKPPYTITATLPNGSVVTHVLTAPSLSSGYLKDTFNIRYHHTTGANDQLPITITNQCGVSATGNPTLSSGMDMSPNGNLPSGCANQYTYTFDNYPQLHCGTVTYTLVSPTGTVLATQTNNSTFSGYPTGTGYKVIRQDCCKKDTLVFDWAAGPPFQISYTQNLGYAPCREGMTSLYITYNYGGRLADIVLVSGPPSVTFADGTVHTYTYPDTTTNVWSGSGIGYFGPGTYKIYAVDHCGNKDSVTKTFALTDVRHTAFSASLEKGCTNNNKILLNATSSGWYDAGNVTVNSIYSQHFGTSALSISDSIVSLSAGTYYATYTYQDSYGPAWVGMANPGCDVIKDTIVIPAYTQPAFNPSAAVALCGATRQVALLPDTTTGVSPYQYQIIAGPTTTSVQSSPEFPNLSAGTYTFQMTDACANSYSHSISINNLAVPNVATTGSTCIGGAATFTLPASPFFNYSWQLPNGSTRTGNMLAINPVTSSSIGTYTVSLTSTIGGCTNTISKSYVLNACQVLAETLLHFSGDWKNGNIQLSWQMADETDMSYYIVERSTDGSVFTPVQQAEATGGTLKTYTATDTNVPAGVVYYRLQMVENSGAIHYSSIISFNNANTQSFNVYPSLITGNTPVTVICPVTSHTSFIRVISVDGKVWQTVPIAAGTTKTRIDVTNLARGNYFVVFTGNDNVMATQVWKE</sequence>
<dbReference type="InterPro" id="IPR013783">
    <property type="entry name" value="Ig-like_fold"/>
</dbReference>
<protein>
    <recommendedName>
        <fullName evidence="3">T9SS C-terminal target domain-containing protein</fullName>
    </recommendedName>
</protein>
<reference evidence="1" key="2">
    <citation type="submission" date="2020-09" db="EMBL/GenBank/DDBJ databases">
        <authorList>
            <person name="Sun Q."/>
            <person name="Zhou Y."/>
        </authorList>
    </citation>
    <scope>NUCLEOTIDE SEQUENCE</scope>
    <source>
        <strain evidence="1">CGMCC 1.15448</strain>
    </source>
</reference>
<name>A0A8J2U7A0_9BACT</name>
<organism evidence="1 2">
    <name type="scientific">Puia dinghuensis</name>
    <dbReference type="NCBI Taxonomy" id="1792502"/>
    <lineage>
        <taxon>Bacteria</taxon>
        <taxon>Pseudomonadati</taxon>
        <taxon>Bacteroidota</taxon>
        <taxon>Chitinophagia</taxon>
        <taxon>Chitinophagales</taxon>
        <taxon>Chitinophagaceae</taxon>
        <taxon>Puia</taxon>
    </lineage>
</organism>
<reference evidence="1" key="1">
    <citation type="journal article" date="2014" name="Int. J. Syst. Evol. Microbiol.">
        <title>Complete genome sequence of Corynebacterium casei LMG S-19264T (=DSM 44701T), isolated from a smear-ripened cheese.</title>
        <authorList>
            <consortium name="US DOE Joint Genome Institute (JGI-PGF)"/>
            <person name="Walter F."/>
            <person name="Albersmeier A."/>
            <person name="Kalinowski J."/>
            <person name="Ruckert C."/>
        </authorList>
    </citation>
    <scope>NUCLEOTIDE SEQUENCE</scope>
    <source>
        <strain evidence="1">CGMCC 1.15448</strain>
    </source>
</reference>
<evidence type="ECO:0000313" key="2">
    <source>
        <dbReference type="Proteomes" id="UP000607559"/>
    </source>
</evidence>
<proteinExistence type="predicted"/>
<dbReference type="EMBL" id="BMJC01000001">
    <property type="protein sequence ID" value="GGA83437.1"/>
    <property type="molecule type" value="Genomic_DNA"/>
</dbReference>
<comment type="caution">
    <text evidence="1">The sequence shown here is derived from an EMBL/GenBank/DDBJ whole genome shotgun (WGS) entry which is preliminary data.</text>
</comment>
<dbReference type="Proteomes" id="UP000607559">
    <property type="component" value="Unassembled WGS sequence"/>
</dbReference>
<gene>
    <name evidence="1" type="ORF">GCM10011511_03130</name>
</gene>
<evidence type="ECO:0008006" key="3">
    <source>
        <dbReference type="Google" id="ProtNLM"/>
    </source>
</evidence>
<dbReference type="Gene3D" id="2.60.40.10">
    <property type="entry name" value="Immunoglobulins"/>
    <property type="match status" value="2"/>
</dbReference>
<dbReference type="AlphaFoldDB" id="A0A8J2U7A0"/>
<accession>A0A8J2U7A0</accession>